<gene>
    <name evidence="4" type="ORF">ACFOES_12390</name>
</gene>
<evidence type="ECO:0000256" key="2">
    <source>
        <dbReference type="ARBA" id="ARBA00022946"/>
    </source>
</evidence>
<organism evidence="4 5">
    <name type="scientific">Acidimangrovimonas pyrenivorans</name>
    <dbReference type="NCBI Taxonomy" id="2030798"/>
    <lineage>
        <taxon>Bacteria</taxon>
        <taxon>Pseudomonadati</taxon>
        <taxon>Pseudomonadota</taxon>
        <taxon>Alphaproteobacteria</taxon>
        <taxon>Rhodobacterales</taxon>
        <taxon>Paracoccaceae</taxon>
        <taxon>Acidimangrovimonas</taxon>
    </lineage>
</organism>
<sequence>MAEWAPKRFWKETQVVPAEGGWTVQLDGRAVKTPAKAPLVVPTRALAEAIAAEWQAQEDKVDPATMPFTRAANAAIDKVTVQFDEVAAMLASYGDSDLLCYRAEGPEGLVARQAEAWDPLLDWVAEAFGAPLTPVSGVMHAAQPEQSLKALEARVRALTPFEMTAFHDLVTISGSLVIGLAAVEGRAGTDVLWPLSRIDEDWQAEQWGRDDEAAEHAELRREAFEHAGRFFDLTRRAD</sequence>
<dbReference type="PANTHER" id="PTHR21013">
    <property type="entry name" value="ATP SYNTHASE MITOCHONDRIAL F1 COMPLEX ASSEMBLY FACTOR 2/ATP12 PROTEIN, MITOCHONDRIAL PRECURSOR"/>
    <property type="match status" value="1"/>
</dbReference>
<proteinExistence type="inferred from homology"/>
<keyword evidence="5" id="KW-1185">Reference proteome</keyword>
<evidence type="ECO:0000256" key="3">
    <source>
        <dbReference type="ARBA" id="ARBA00023186"/>
    </source>
</evidence>
<dbReference type="RefSeq" id="WP_377833603.1">
    <property type="nucleotide sequence ID" value="NZ_JBHRSK010000008.1"/>
</dbReference>
<keyword evidence="3" id="KW-0143">Chaperone</keyword>
<dbReference type="InterPro" id="IPR011419">
    <property type="entry name" value="ATP12_ATP_synth-F1-assembly"/>
</dbReference>
<dbReference type="InterPro" id="IPR023335">
    <property type="entry name" value="ATP12_ortho_dom_sf"/>
</dbReference>
<dbReference type="EMBL" id="JBHRSK010000008">
    <property type="protein sequence ID" value="MFC2968896.1"/>
    <property type="molecule type" value="Genomic_DNA"/>
</dbReference>
<evidence type="ECO:0000313" key="5">
    <source>
        <dbReference type="Proteomes" id="UP001595443"/>
    </source>
</evidence>
<evidence type="ECO:0000256" key="1">
    <source>
        <dbReference type="ARBA" id="ARBA00008231"/>
    </source>
</evidence>
<comment type="similarity">
    <text evidence="1">Belongs to the ATP12 family.</text>
</comment>
<dbReference type="InterPro" id="IPR042272">
    <property type="entry name" value="ATP12_ATP_synth-F1-assembly_N"/>
</dbReference>
<protein>
    <submittedName>
        <fullName evidence="4">ATP12 family chaperone protein</fullName>
    </submittedName>
</protein>
<dbReference type="Gene3D" id="1.10.3580.10">
    <property type="entry name" value="ATP12 ATPase"/>
    <property type="match status" value="1"/>
</dbReference>
<keyword evidence="2" id="KW-0809">Transit peptide</keyword>
<dbReference type="Proteomes" id="UP001595443">
    <property type="component" value="Unassembled WGS sequence"/>
</dbReference>
<dbReference type="Pfam" id="PF07542">
    <property type="entry name" value="ATP12"/>
    <property type="match status" value="1"/>
</dbReference>
<accession>A0ABV7AHS1</accession>
<dbReference type="Gene3D" id="3.30.2180.10">
    <property type="entry name" value="ATP12-like"/>
    <property type="match status" value="1"/>
</dbReference>
<dbReference type="SUPFAM" id="SSF160909">
    <property type="entry name" value="ATP12-like"/>
    <property type="match status" value="1"/>
</dbReference>
<dbReference type="PANTHER" id="PTHR21013:SF10">
    <property type="entry name" value="ATP SYNTHASE MITOCHONDRIAL F1 COMPLEX ASSEMBLY FACTOR 2"/>
    <property type="match status" value="1"/>
</dbReference>
<reference evidence="5" key="1">
    <citation type="journal article" date="2019" name="Int. J. Syst. Evol. Microbiol.">
        <title>The Global Catalogue of Microorganisms (GCM) 10K type strain sequencing project: providing services to taxonomists for standard genome sequencing and annotation.</title>
        <authorList>
            <consortium name="The Broad Institute Genomics Platform"/>
            <consortium name="The Broad Institute Genome Sequencing Center for Infectious Disease"/>
            <person name="Wu L."/>
            <person name="Ma J."/>
        </authorList>
    </citation>
    <scope>NUCLEOTIDE SEQUENCE [LARGE SCALE GENOMIC DNA]</scope>
    <source>
        <strain evidence="5">KCTC 62192</strain>
    </source>
</reference>
<evidence type="ECO:0000313" key="4">
    <source>
        <dbReference type="EMBL" id="MFC2968896.1"/>
    </source>
</evidence>
<comment type="caution">
    <text evidence="4">The sequence shown here is derived from an EMBL/GenBank/DDBJ whole genome shotgun (WGS) entry which is preliminary data.</text>
</comment>
<name>A0ABV7AHS1_9RHOB</name>